<keyword evidence="4" id="KW-1185">Reference proteome</keyword>
<feature type="chain" id="PRO_5010368058" evidence="2">
    <location>
        <begin position="34"/>
        <end position="221"/>
    </location>
</feature>
<evidence type="ECO:0000313" key="4">
    <source>
        <dbReference type="Proteomes" id="UP000183642"/>
    </source>
</evidence>
<evidence type="ECO:0000313" key="3">
    <source>
        <dbReference type="EMBL" id="SFO62531.1"/>
    </source>
</evidence>
<dbReference type="Proteomes" id="UP000183642">
    <property type="component" value="Unassembled WGS sequence"/>
</dbReference>
<gene>
    <name evidence="3" type="ORF">SAMN05660359_04776</name>
</gene>
<organism evidence="3 4">
    <name type="scientific">Geodermatophilus obscurus</name>
    <dbReference type="NCBI Taxonomy" id="1861"/>
    <lineage>
        <taxon>Bacteria</taxon>
        <taxon>Bacillati</taxon>
        <taxon>Actinomycetota</taxon>
        <taxon>Actinomycetes</taxon>
        <taxon>Geodermatophilales</taxon>
        <taxon>Geodermatophilaceae</taxon>
        <taxon>Geodermatophilus</taxon>
    </lineage>
</organism>
<dbReference type="EMBL" id="FOWE01000022">
    <property type="protein sequence ID" value="SFO62531.1"/>
    <property type="molecule type" value="Genomic_DNA"/>
</dbReference>
<dbReference type="AlphaFoldDB" id="A0A1I5IQT2"/>
<feature type="region of interest" description="Disordered" evidence="1">
    <location>
        <begin position="33"/>
        <end position="123"/>
    </location>
</feature>
<evidence type="ECO:0000256" key="2">
    <source>
        <dbReference type="SAM" id="SignalP"/>
    </source>
</evidence>
<feature type="compositionally biased region" description="Low complexity" evidence="1">
    <location>
        <begin position="46"/>
        <end position="94"/>
    </location>
</feature>
<proteinExistence type="predicted"/>
<keyword evidence="2" id="KW-0732">Signal</keyword>
<reference evidence="4" key="1">
    <citation type="submission" date="2016-10" db="EMBL/GenBank/DDBJ databases">
        <authorList>
            <person name="Varghese N."/>
            <person name="Submissions S."/>
        </authorList>
    </citation>
    <scope>NUCLEOTIDE SEQUENCE [LARGE SCALE GENOMIC DNA]</scope>
    <source>
        <strain evidence="4">DSM 43161</strain>
    </source>
</reference>
<name>A0A1I5IQT2_9ACTN</name>
<accession>A0A1I5IQT2</accession>
<protein>
    <submittedName>
        <fullName evidence="3">Uncharacterized protein</fullName>
    </submittedName>
</protein>
<evidence type="ECO:0000256" key="1">
    <source>
        <dbReference type="SAM" id="MobiDB-lite"/>
    </source>
</evidence>
<sequence length="221" mass="20830">MPTSPAHRAGRPGAARLGLLAALLLLPACGAAAEDGAGAGDGGAGATAAPGTADGSTAGGAPATGTTASPSTGTAVPTSPVPTVDDTDVVTDPGYGVEDPGEKDAEPGTDEAGTDEPEEEPGPAAADVVLTWSGWDGASGQVQAGGYVTGVVEAGGTCTLTLRSGGQAVTGTAPAEPDASTTVCAVGVDGAGLGSGTWTAVLGYRSDAAAGSSDEREVEVP</sequence>
<feature type="compositionally biased region" description="Acidic residues" evidence="1">
    <location>
        <begin position="107"/>
        <end position="121"/>
    </location>
</feature>
<feature type="signal peptide" evidence="2">
    <location>
        <begin position="1"/>
        <end position="33"/>
    </location>
</feature>